<protein>
    <submittedName>
        <fullName evidence="2">Uncharacterized protein</fullName>
    </submittedName>
</protein>
<evidence type="ECO:0000313" key="3">
    <source>
        <dbReference type="Proteomes" id="UP000775213"/>
    </source>
</evidence>
<sequence>MGGIPRPGSGPLFARKRPPPFHLPTGLPFRYTGGLPLPSDRWHPLSYSRAPPYTEVMSGDHIPSSDPVVGRKSTALPDGERRSTKGAKVDHVASIITGDLLMLLNKNFHIPNDVVTTVPKRSDRASLPPPGYLTVSETSLRAGLHFPPPAELVEILRRCGVCLSRFSYRAMSVIVGLIALFSDWGAMLMPEHLSRMGRLTSDIQGRVTFRCKWLDMRTRDPAKSWSSFYFFVRNDWGLLEKWGKMRDLPAPLHVGEEDIMRLLKVPDIEHLLYEVRYLNKYIEEEFLFKKKKLEGAATNTSKVAPIFFPVKIRVPGDVLSHQCVDLERAQAMIIQLHEDQRASGEKVAMLEAENKRSQTLIAEKEATLMSFESLRVIEDFKKSIAFKIIIQDHVQEARNHIYELEVHSGLLEGSWLKQRKIGVEVEGLTPSQASDNFPPGSEGDEIESEL</sequence>
<reference evidence="2 3" key="1">
    <citation type="journal article" date="2021" name="Hortic Res">
        <title>Chromosome-scale assembly of the Dendrobium chrysotoxum genome enhances the understanding of orchid evolution.</title>
        <authorList>
            <person name="Zhang Y."/>
            <person name="Zhang G.Q."/>
            <person name="Zhang D."/>
            <person name="Liu X.D."/>
            <person name="Xu X.Y."/>
            <person name="Sun W.H."/>
            <person name="Yu X."/>
            <person name="Zhu X."/>
            <person name="Wang Z.W."/>
            <person name="Zhao X."/>
            <person name="Zhong W.Y."/>
            <person name="Chen H."/>
            <person name="Yin W.L."/>
            <person name="Huang T."/>
            <person name="Niu S.C."/>
            <person name="Liu Z.J."/>
        </authorList>
    </citation>
    <scope>NUCLEOTIDE SEQUENCE [LARGE SCALE GENOMIC DNA]</scope>
    <source>
        <strain evidence="2">Lindl</strain>
    </source>
</reference>
<dbReference type="EMBL" id="JAGFBR010000006">
    <property type="protein sequence ID" value="KAH0465543.1"/>
    <property type="molecule type" value="Genomic_DNA"/>
</dbReference>
<evidence type="ECO:0000256" key="1">
    <source>
        <dbReference type="SAM" id="MobiDB-lite"/>
    </source>
</evidence>
<gene>
    <name evidence="2" type="ORF">IEQ34_005646</name>
</gene>
<accession>A0AAV7HDN2</accession>
<organism evidence="2 3">
    <name type="scientific">Dendrobium chrysotoxum</name>
    <name type="common">Orchid</name>
    <dbReference type="NCBI Taxonomy" id="161865"/>
    <lineage>
        <taxon>Eukaryota</taxon>
        <taxon>Viridiplantae</taxon>
        <taxon>Streptophyta</taxon>
        <taxon>Embryophyta</taxon>
        <taxon>Tracheophyta</taxon>
        <taxon>Spermatophyta</taxon>
        <taxon>Magnoliopsida</taxon>
        <taxon>Liliopsida</taxon>
        <taxon>Asparagales</taxon>
        <taxon>Orchidaceae</taxon>
        <taxon>Epidendroideae</taxon>
        <taxon>Malaxideae</taxon>
        <taxon>Dendrobiinae</taxon>
        <taxon>Dendrobium</taxon>
    </lineage>
</organism>
<proteinExistence type="predicted"/>
<comment type="caution">
    <text evidence="2">The sequence shown here is derived from an EMBL/GenBank/DDBJ whole genome shotgun (WGS) entry which is preliminary data.</text>
</comment>
<name>A0AAV7HDN2_DENCH</name>
<keyword evidence="3" id="KW-1185">Reference proteome</keyword>
<feature type="region of interest" description="Disordered" evidence="1">
    <location>
        <begin position="56"/>
        <end position="85"/>
    </location>
</feature>
<dbReference type="AlphaFoldDB" id="A0AAV7HDN2"/>
<dbReference type="Proteomes" id="UP000775213">
    <property type="component" value="Unassembled WGS sequence"/>
</dbReference>
<evidence type="ECO:0000313" key="2">
    <source>
        <dbReference type="EMBL" id="KAH0465543.1"/>
    </source>
</evidence>
<feature type="region of interest" description="Disordered" evidence="1">
    <location>
        <begin position="427"/>
        <end position="450"/>
    </location>
</feature>